<protein>
    <submittedName>
        <fullName evidence="1">Uncharacterized protein</fullName>
    </submittedName>
</protein>
<reference evidence="1 2" key="1">
    <citation type="submission" date="2020-10" db="EMBL/GenBank/DDBJ databases">
        <title>Sequencing the genomes of 1000 actinobacteria strains.</title>
        <authorList>
            <person name="Klenk H.-P."/>
        </authorList>
    </citation>
    <scope>NUCLEOTIDE SEQUENCE [LARGE SCALE GENOMIC DNA]</scope>
    <source>
        <strain evidence="1 2">DSM 7307</strain>
    </source>
</reference>
<evidence type="ECO:0000313" key="2">
    <source>
        <dbReference type="Proteomes" id="UP000620262"/>
    </source>
</evidence>
<dbReference type="EMBL" id="JADBEC010000002">
    <property type="protein sequence ID" value="MBE1507243.1"/>
    <property type="molecule type" value="Genomic_DNA"/>
</dbReference>
<accession>A0ABR9IVN9</accession>
<keyword evidence="2" id="KW-1185">Reference proteome</keyword>
<proteinExistence type="predicted"/>
<organism evidence="1 2">
    <name type="scientific">Rhizobium viscosum</name>
    <name type="common">Arthrobacter viscosus</name>
    <dbReference type="NCBI Taxonomy" id="1673"/>
    <lineage>
        <taxon>Bacteria</taxon>
        <taxon>Pseudomonadati</taxon>
        <taxon>Pseudomonadota</taxon>
        <taxon>Alphaproteobacteria</taxon>
        <taxon>Hyphomicrobiales</taxon>
        <taxon>Rhizobiaceae</taxon>
        <taxon>Rhizobium/Agrobacterium group</taxon>
        <taxon>Rhizobium</taxon>
    </lineage>
</organism>
<comment type="caution">
    <text evidence="1">The sequence shown here is derived from an EMBL/GenBank/DDBJ whole genome shotgun (WGS) entry which is preliminary data.</text>
</comment>
<sequence length="32" mass="3246">MAPTLQALLSDGGAAHMIGLTMAFVETPSEGQ</sequence>
<gene>
    <name evidence="1" type="ORF">H4W29_004488</name>
</gene>
<dbReference type="Proteomes" id="UP000620262">
    <property type="component" value="Unassembled WGS sequence"/>
</dbReference>
<evidence type="ECO:0000313" key="1">
    <source>
        <dbReference type="EMBL" id="MBE1507243.1"/>
    </source>
</evidence>
<name>A0ABR9IVN9_RHIVS</name>